<dbReference type="PANTHER" id="PTHR40267:SF1">
    <property type="entry name" value="BLR3294 PROTEIN"/>
    <property type="match status" value="1"/>
</dbReference>
<reference evidence="1 2" key="1">
    <citation type="submission" date="2016-10" db="EMBL/GenBank/DDBJ databases">
        <authorList>
            <person name="de Groot N.N."/>
        </authorList>
    </citation>
    <scope>NUCLEOTIDE SEQUENCE [LARGE SCALE GENOMIC DNA]</scope>
    <source>
        <strain evidence="1 2">DSM 26424</strain>
    </source>
</reference>
<name>A0A1G8PED1_9RHOB</name>
<dbReference type="PANTHER" id="PTHR40267">
    <property type="entry name" value="BLR3294 PROTEIN"/>
    <property type="match status" value="1"/>
</dbReference>
<dbReference type="InterPro" id="IPR026286">
    <property type="entry name" value="MaiA/AMDase"/>
</dbReference>
<organism evidence="1 2">
    <name type="scientific">Salipiger marinus</name>
    <dbReference type="NCBI Taxonomy" id="555512"/>
    <lineage>
        <taxon>Bacteria</taxon>
        <taxon>Pseudomonadati</taxon>
        <taxon>Pseudomonadota</taxon>
        <taxon>Alphaproteobacteria</taxon>
        <taxon>Rhodobacterales</taxon>
        <taxon>Roseobacteraceae</taxon>
        <taxon>Salipiger</taxon>
    </lineage>
</organism>
<gene>
    <name evidence="1" type="ORF">SAMN04487993_101292</name>
</gene>
<evidence type="ECO:0000313" key="1">
    <source>
        <dbReference type="EMBL" id="SDI90921.1"/>
    </source>
</evidence>
<keyword evidence="2" id="KW-1185">Reference proteome</keyword>
<protein>
    <submittedName>
        <fullName evidence="1">Maleate isomerase</fullName>
    </submittedName>
</protein>
<accession>A0A1G8PED1</accession>
<proteinExistence type="predicted"/>
<sequence>MRHHSVYSYRAKIGLLTPATNTVNEAEWARLLPEGVTCHSHRIDMNADAHDSEPLLDQITRSAGILARADVDVVAYACTAGSMVTPADSLPQAASDRLGRPVLTTAAAIVAALRHLGVRRVSIATPYHQALNDHEVAFLAAHGVTTLAIEGLGLGANGPVDFPRIARTPLPEVEALAHRVHRPEAEALLLTCTDFPTLPLIAPLEAALGIPVVSSNTATLWAALRRAGIGDALAGAGRLLAQPQTPHP</sequence>
<dbReference type="Gene3D" id="3.40.50.12500">
    <property type="match status" value="1"/>
</dbReference>
<dbReference type="GO" id="GO:0016853">
    <property type="term" value="F:isomerase activity"/>
    <property type="evidence" value="ECO:0007669"/>
    <property type="project" value="UniProtKB-KW"/>
</dbReference>
<dbReference type="PIRSF" id="PIRSF015736">
    <property type="entry name" value="MI"/>
    <property type="match status" value="1"/>
</dbReference>
<evidence type="ECO:0000313" key="2">
    <source>
        <dbReference type="Proteomes" id="UP000199093"/>
    </source>
</evidence>
<dbReference type="AlphaFoldDB" id="A0A1G8PED1"/>
<dbReference type="STRING" id="555512.SAMN04487993_101292"/>
<keyword evidence="1" id="KW-0413">Isomerase</keyword>
<dbReference type="Pfam" id="PF17645">
    <property type="entry name" value="Amdase"/>
    <property type="match status" value="1"/>
</dbReference>
<dbReference type="EMBL" id="FNEJ01000012">
    <property type="protein sequence ID" value="SDI90921.1"/>
    <property type="molecule type" value="Genomic_DNA"/>
</dbReference>
<dbReference type="InterPro" id="IPR053714">
    <property type="entry name" value="Iso_Racemase_Enz_sf"/>
</dbReference>
<dbReference type="OrthoDB" id="9816064at2"/>
<dbReference type="RefSeq" id="WP_089848356.1">
    <property type="nucleotide sequence ID" value="NZ_FNEJ01000012.1"/>
</dbReference>
<dbReference type="Proteomes" id="UP000199093">
    <property type="component" value="Unassembled WGS sequence"/>
</dbReference>